<dbReference type="InParanoid" id="T1G5Y2"/>
<accession>T1G5Y2</accession>
<evidence type="ECO:0000256" key="2">
    <source>
        <dbReference type="ARBA" id="ARBA00006645"/>
    </source>
</evidence>
<comment type="catalytic activity">
    <reaction evidence="1 6 7">
        <text>ATP-independent breakage of single-stranded DNA, followed by passage and rejoining.</text>
        <dbReference type="EC" id="5.6.2.1"/>
    </reaction>
</comment>
<dbReference type="PANTHER" id="PTHR10290:SF3">
    <property type="entry name" value="DNA TOPOISOMERASE 1"/>
    <property type="match status" value="1"/>
</dbReference>
<dbReference type="GO" id="GO:0006265">
    <property type="term" value="P:DNA topological change"/>
    <property type="evidence" value="ECO:0000318"/>
    <property type="project" value="GO_Central"/>
</dbReference>
<dbReference type="InterPro" id="IPR014711">
    <property type="entry name" value="TopoI_cat_a-hlx-sub_euk"/>
</dbReference>
<dbReference type="EMBL" id="AMQM01006342">
    <property type="status" value="NOT_ANNOTATED_CDS"/>
    <property type="molecule type" value="Genomic_DNA"/>
</dbReference>
<dbReference type="HOGENOM" id="CLU_009193_2_0_1"/>
<dbReference type="InterPro" id="IPR013499">
    <property type="entry name" value="TopoI_euk"/>
</dbReference>
<name>T1G5Y2_HELRO</name>
<reference evidence="11" key="3">
    <citation type="submission" date="2015-06" db="UniProtKB">
        <authorList>
            <consortium name="EnsemblMetazoa"/>
        </authorList>
    </citation>
    <scope>IDENTIFICATION</scope>
</reference>
<dbReference type="InterPro" id="IPR014727">
    <property type="entry name" value="TopoI_cat_a/b-sub_euk"/>
</dbReference>
<dbReference type="InterPro" id="IPR036202">
    <property type="entry name" value="TopoI_DNA-bd_euk_N_sf"/>
</dbReference>
<dbReference type="EnsemblMetazoa" id="HelroT85509">
    <property type="protein sequence ID" value="HelroP85509"/>
    <property type="gene ID" value="HelroG85509"/>
</dbReference>
<evidence type="ECO:0000313" key="11">
    <source>
        <dbReference type="EnsemblMetazoa" id="HelroP85509"/>
    </source>
</evidence>
<dbReference type="Gene3D" id="3.90.15.10">
    <property type="entry name" value="Topoisomerase I, Chain A, domain 3"/>
    <property type="match status" value="1"/>
</dbReference>
<dbReference type="SMART" id="SM00435">
    <property type="entry name" value="TOPEUc"/>
    <property type="match status" value="1"/>
</dbReference>
<comment type="function">
    <text evidence="7">Releases the supercoiling and torsional tension of DNA introduced during the DNA replication and transcription by transiently cleaving and rejoining one strand of the DNA duplex. Introduces a single-strand break via transesterification at the specific target site 5'-[CT]CCTTp site in duplex DNA. The scissile phosphodiester is attacked by the catalytic tyrosine of the enzyme, resulting in the formation of a DNA-(3'-phosphotyrosyl)-enzyme intermediate and the expulsion of a 5'-OH DNA strand. The free DNA strand then undergoes passage around the unbroken strand thus removing DNA supercoils. Finally, in the religation step, the DNA 5'-OH attacks the covalent intermediate to expel the active-site tyrosine and restore the DNA phosphodiester backbone.</text>
</comment>
<dbReference type="GO" id="GO:0005730">
    <property type="term" value="C:nucleolus"/>
    <property type="evidence" value="ECO:0000318"/>
    <property type="project" value="GO_Central"/>
</dbReference>
<dbReference type="OrthoDB" id="47179at2759"/>
<dbReference type="KEGG" id="hro:HELRODRAFT_85509"/>
<dbReference type="InterPro" id="IPR013500">
    <property type="entry name" value="TopoI_cat_euk"/>
</dbReference>
<dbReference type="GO" id="GO:0005694">
    <property type="term" value="C:chromosome"/>
    <property type="evidence" value="ECO:0007669"/>
    <property type="project" value="InterPro"/>
</dbReference>
<dbReference type="Proteomes" id="UP000015101">
    <property type="component" value="Unassembled WGS sequence"/>
</dbReference>
<evidence type="ECO:0000313" key="12">
    <source>
        <dbReference type="Proteomes" id="UP000015101"/>
    </source>
</evidence>
<dbReference type="GO" id="GO:0003677">
    <property type="term" value="F:DNA binding"/>
    <property type="evidence" value="ECO:0007669"/>
    <property type="project" value="UniProtKB-UniRule"/>
</dbReference>
<feature type="active site" description="O-(3'-phospho-DNA)-tyrosine intermediate" evidence="6">
    <location>
        <position position="540"/>
    </location>
</feature>
<evidence type="ECO:0000259" key="9">
    <source>
        <dbReference type="SMART" id="SM00435"/>
    </source>
</evidence>
<reference evidence="10 12" key="2">
    <citation type="journal article" date="2013" name="Nature">
        <title>Insights into bilaterian evolution from three spiralian genomes.</title>
        <authorList>
            <person name="Simakov O."/>
            <person name="Marletaz F."/>
            <person name="Cho S.J."/>
            <person name="Edsinger-Gonzales E."/>
            <person name="Havlak P."/>
            <person name="Hellsten U."/>
            <person name="Kuo D.H."/>
            <person name="Larsson T."/>
            <person name="Lv J."/>
            <person name="Arendt D."/>
            <person name="Savage R."/>
            <person name="Osoegawa K."/>
            <person name="de Jong P."/>
            <person name="Grimwood J."/>
            <person name="Chapman J.A."/>
            <person name="Shapiro H."/>
            <person name="Aerts A."/>
            <person name="Otillar R.P."/>
            <person name="Terry A.Y."/>
            <person name="Boore J.L."/>
            <person name="Grigoriev I.V."/>
            <person name="Lindberg D.R."/>
            <person name="Seaver E.C."/>
            <person name="Weisblat D.A."/>
            <person name="Putnam N.H."/>
            <person name="Rokhsar D.S."/>
        </authorList>
    </citation>
    <scope>NUCLEOTIDE SEQUENCE</scope>
</reference>
<dbReference type="STRING" id="6412.T1G5Y2"/>
<evidence type="ECO:0000256" key="3">
    <source>
        <dbReference type="ARBA" id="ARBA00023029"/>
    </source>
</evidence>
<organism evidence="11 12">
    <name type="scientific">Helobdella robusta</name>
    <name type="common">Californian leech</name>
    <dbReference type="NCBI Taxonomy" id="6412"/>
    <lineage>
        <taxon>Eukaryota</taxon>
        <taxon>Metazoa</taxon>
        <taxon>Spiralia</taxon>
        <taxon>Lophotrochozoa</taxon>
        <taxon>Annelida</taxon>
        <taxon>Clitellata</taxon>
        <taxon>Hirudinea</taxon>
        <taxon>Rhynchobdellida</taxon>
        <taxon>Glossiphoniidae</taxon>
        <taxon>Helobdella</taxon>
    </lineage>
</organism>
<comment type="similarity">
    <text evidence="2 6 7">Belongs to the type IB topoisomerase family.</text>
</comment>
<evidence type="ECO:0000256" key="4">
    <source>
        <dbReference type="ARBA" id="ARBA00023125"/>
    </source>
</evidence>
<dbReference type="PROSITE" id="PS52038">
    <property type="entry name" value="TOPO_IB_2"/>
    <property type="match status" value="1"/>
</dbReference>
<keyword evidence="5 6" id="KW-0413">Isomerase</keyword>
<dbReference type="PANTHER" id="PTHR10290">
    <property type="entry name" value="DNA TOPOISOMERASE I"/>
    <property type="match status" value="1"/>
</dbReference>
<dbReference type="InterPro" id="IPR025834">
    <property type="entry name" value="TopoI_C_dom"/>
</dbReference>
<reference evidence="12" key="1">
    <citation type="submission" date="2012-12" db="EMBL/GenBank/DDBJ databases">
        <authorList>
            <person name="Hellsten U."/>
            <person name="Grimwood J."/>
            <person name="Chapman J.A."/>
            <person name="Shapiro H."/>
            <person name="Aerts A."/>
            <person name="Otillar R.P."/>
            <person name="Terry A.Y."/>
            <person name="Boore J.L."/>
            <person name="Simakov O."/>
            <person name="Marletaz F."/>
            <person name="Cho S.-J."/>
            <person name="Edsinger-Gonzales E."/>
            <person name="Havlak P."/>
            <person name="Kuo D.-H."/>
            <person name="Larsson T."/>
            <person name="Lv J."/>
            <person name="Arendt D."/>
            <person name="Savage R."/>
            <person name="Osoegawa K."/>
            <person name="de Jong P."/>
            <person name="Lindberg D.R."/>
            <person name="Seaver E.C."/>
            <person name="Weisblat D.A."/>
            <person name="Putnam N.H."/>
            <person name="Grigoriev I.V."/>
            <person name="Rokhsar D.S."/>
        </authorList>
    </citation>
    <scope>NUCLEOTIDE SEQUENCE</scope>
</reference>
<keyword evidence="4 6" id="KW-0238">DNA-binding</keyword>
<dbReference type="EMBL" id="KB097379">
    <property type="protein sequence ID" value="ESN97445.1"/>
    <property type="molecule type" value="Genomic_DNA"/>
</dbReference>
<dbReference type="PROSITE" id="PS00176">
    <property type="entry name" value="TOPO_IB_1"/>
    <property type="match status" value="1"/>
</dbReference>
<sequence length="582" mass="68183">KKGKKSKEQEAKEEETKWKWWEEEKKDEGVKWKTLEHKGPLFAPLYERLPTSVHFYYDGRHVVLSDGAEEVAGFYARMLDHDYTTRDLFNKNYFRDWRKVMTAEERHLITDLKKCNFKEMFEYFKLKSEERKNMSKEEKQAIKKENEKIQSEYGFCIVDGHKQKIGNFRIEPPGLFRGRGEHPKQGMLKKRVQPEDVTINCSKGPNVPKPPAGHKWKEVRHDNTVTWLASWSENIQGSIKYVMLNAASRLKGEKDWMKYETARKLHKCIDKIRANYREDWKSKEMRIRQRAVALYFIDKLALRAGNEKDEDTADTVGCCSLRYEHVKLHETLEGKECVVELDFLGKDSIRYTNTVAVEKRVFKNLQLFMENKQAGDDLFDRLNVSLTTILNKHLQSLMDGLSAKVFRTYNASRTLQEQLDLLTVEDDPLPAKILAYNRANRQVAILCNHQRAAPKNFDKQMENLQGKIDAKKALVRAAKKELKDAKSDFKAKKSESARTAMNKKKKAYDRLNEQLAKLEMQLTDKDENKEIALGTSKLNYLDPRISIAWCKKWGVPIEKIYNKTQREKFAWAIDMAEADYHF</sequence>
<dbReference type="Gene3D" id="2.170.11.10">
    <property type="entry name" value="DNA Topoisomerase I, domain 2"/>
    <property type="match status" value="1"/>
</dbReference>
<dbReference type="OMA" id="HRWKEVK"/>
<dbReference type="Pfam" id="PF01028">
    <property type="entry name" value="Topoisom_I"/>
    <property type="match status" value="1"/>
</dbReference>
<evidence type="ECO:0000256" key="6">
    <source>
        <dbReference type="PROSITE-ProRule" id="PRU01382"/>
    </source>
</evidence>
<dbReference type="Gene3D" id="1.10.10.41">
    <property type="entry name" value="Yeast DNA topoisomerase - domain 1"/>
    <property type="match status" value="1"/>
</dbReference>
<dbReference type="SUPFAM" id="SSF56741">
    <property type="entry name" value="Eukaryotic DNA topoisomerase I, N-terminal DNA-binding fragment"/>
    <property type="match status" value="1"/>
</dbReference>
<dbReference type="FunFam" id="1.10.132.10:FF:000001">
    <property type="entry name" value="DNA topoisomerase I"/>
    <property type="match status" value="1"/>
</dbReference>
<dbReference type="InterPro" id="IPR008336">
    <property type="entry name" value="TopoI_DNA-bd_euk"/>
</dbReference>
<dbReference type="InterPro" id="IPR051062">
    <property type="entry name" value="Topoisomerase_IB"/>
</dbReference>
<dbReference type="CDD" id="cd00659">
    <property type="entry name" value="Topo_IB_C"/>
    <property type="match status" value="1"/>
</dbReference>
<dbReference type="GeneID" id="20216479"/>
<dbReference type="Gene3D" id="1.10.132.10">
    <property type="match status" value="1"/>
</dbReference>
<evidence type="ECO:0000313" key="10">
    <source>
        <dbReference type="EMBL" id="ESN97445.1"/>
    </source>
</evidence>
<protein>
    <recommendedName>
        <fullName evidence="7">DNA topoisomerase I</fullName>
        <ecNumber evidence="7">5.6.2.1</ecNumber>
    </recommendedName>
    <alternativeName>
        <fullName evidence="7">DNA topoisomerase 1</fullName>
    </alternativeName>
</protein>
<dbReference type="PRINTS" id="PR00416">
    <property type="entry name" value="EUTPISMRASEI"/>
</dbReference>
<dbReference type="FunFam" id="1.10.10.41:FF:000001">
    <property type="entry name" value="DNA topoisomerase I"/>
    <property type="match status" value="1"/>
</dbReference>
<proteinExistence type="inferred from homology"/>
<dbReference type="eggNOG" id="KOG0981">
    <property type="taxonomic scope" value="Eukaryota"/>
</dbReference>
<dbReference type="EC" id="5.6.2.1" evidence="7"/>
<evidence type="ECO:0000256" key="1">
    <source>
        <dbReference type="ARBA" id="ARBA00000213"/>
    </source>
</evidence>
<dbReference type="GO" id="GO:0003917">
    <property type="term" value="F:DNA topoisomerase type I (single strand cut, ATP-independent) activity"/>
    <property type="evidence" value="ECO:0000318"/>
    <property type="project" value="GO_Central"/>
</dbReference>
<dbReference type="InterPro" id="IPR011010">
    <property type="entry name" value="DNA_brk_join_enz"/>
</dbReference>
<dbReference type="RefSeq" id="XP_009024464.1">
    <property type="nucleotide sequence ID" value="XM_009026216.1"/>
</dbReference>
<keyword evidence="3 6" id="KW-0799">Topoisomerase</keyword>
<dbReference type="AlphaFoldDB" id="T1G5Y2"/>
<dbReference type="Pfam" id="PF14370">
    <property type="entry name" value="Topo_C_assoc"/>
    <property type="match status" value="1"/>
</dbReference>
<feature type="coiled-coil region" evidence="8">
    <location>
        <begin position="461"/>
        <end position="528"/>
    </location>
</feature>
<feature type="domain" description="DNA topoisomerase I eukaryotic-type" evidence="9">
    <location>
        <begin position="175"/>
        <end position="554"/>
    </location>
</feature>
<dbReference type="FunFam" id="2.170.11.10:FF:000002">
    <property type="entry name" value="DNA topoisomerase I"/>
    <property type="match status" value="1"/>
</dbReference>
<evidence type="ECO:0000256" key="7">
    <source>
        <dbReference type="RuleBase" id="RU365101"/>
    </source>
</evidence>
<dbReference type="CDD" id="cd03488">
    <property type="entry name" value="Topoisomer_IB_N_htopoI_like"/>
    <property type="match status" value="1"/>
</dbReference>
<dbReference type="InterPro" id="IPR013030">
    <property type="entry name" value="DNA_topo_DNA_db_N_dom2"/>
</dbReference>
<dbReference type="FunFam" id="3.90.15.10:FF:000001">
    <property type="entry name" value="DNA topoisomerase I"/>
    <property type="match status" value="1"/>
</dbReference>
<keyword evidence="8" id="KW-0175">Coiled coil</keyword>
<dbReference type="InterPro" id="IPR001631">
    <property type="entry name" value="TopoI"/>
</dbReference>
<dbReference type="CTD" id="20216479"/>
<dbReference type="InterPro" id="IPR048045">
    <property type="entry name" value="Topoisomer_I_DNA-bd"/>
</dbReference>
<dbReference type="Pfam" id="PF02919">
    <property type="entry name" value="Topoisom_I_N"/>
    <property type="match status" value="1"/>
</dbReference>
<dbReference type="FunCoup" id="T1G5Y2">
    <property type="interactions" value="1008"/>
</dbReference>
<dbReference type="SUPFAM" id="SSF56349">
    <property type="entry name" value="DNA breaking-rejoining enzymes"/>
    <property type="match status" value="1"/>
</dbReference>
<keyword evidence="12" id="KW-1185">Reference proteome</keyword>
<gene>
    <name evidence="11" type="primary">20216479</name>
    <name evidence="10" type="ORF">HELRODRAFT_85509</name>
</gene>
<dbReference type="GO" id="GO:0006260">
    <property type="term" value="P:DNA replication"/>
    <property type="evidence" value="ECO:0000318"/>
    <property type="project" value="GO_Central"/>
</dbReference>
<evidence type="ECO:0000256" key="5">
    <source>
        <dbReference type="ARBA" id="ARBA00023235"/>
    </source>
</evidence>
<dbReference type="InterPro" id="IPR018521">
    <property type="entry name" value="TopoIB_AS"/>
</dbReference>
<dbReference type="SUPFAM" id="SSF46596">
    <property type="entry name" value="Eukaryotic DNA topoisomerase I, dispensable insert domain"/>
    <property type="match status" value="1"/>
</dbReference>
<evidence type="ECO:0000256" key="8">
    <source>
        <dbReference type="SAM" id="Coils"/>
    </source>
</evidence>
<dbReference type="InterPro" id="IPR013034">
    <property type="entry name" value="DNA_topo_DNA_db_N_dom1"/>
</dbReference>
<dbReference type="GO" id="GO:0007059">
    <property type="term" value="P:chromosome segregation"/>
    <property type="evidence" value="ECO:0000318"/>
    <property type="project" value="GO_Central"/>
</dbReference>